<dbReference type="GO" id="GO:0003677">
    <property type="term" value="F:DNA binding"/>
    <property type="evidence" value="ECO:0007669"/>
    <property type="project" value="UniProtKB-UniRule"/>
</dbReference>
<accession>A0A2S8B248</accession>
<evidence type="ECO:0000256" key="4">
    <source>
        <dbReference type="PROSITE-ProRule" id="PRU00335"/>
    </source>
</evidence>
<evidence type="ECO:0000256" key="1">
    <source>
        <dbReference type="ARBA" id="ARBA00023015"/>
    </source>
</evidence>
<feature type="region of interest" description="Disordered" evidence="5">
    <location>
        <begin position="1"/>
        <end position="25"/>
    </location>
</feature>
<sequence length="222" mass="25237">MEERNIGSAALPATRLEPQRKGQRTRERLLDAANDAILSKGFAGTSIDELVEVTGITKSGFFYHFRDKGDLARQLLVRFIEEDDVVMDGLTARAHAMTDDPMQRFLLFLDLYADLMDEMEAVHPGCLVAAVLYQEQAFDREVRALLFEAAMRWRARFRTWFEAIEARYTPVAPIDRDTIADAFSAVVEGSIVLTRALNDRKLLGRQLRLFRTMVETTYGAAR</sequence>
<dbReference type="Proteomes" id="UP000238954">
    <property type="component" value="Chromosome"/>
</dbReference>
<keyword evidence="8" id="KW-1185">Reference proteome</keyword>
<proteinExistence type="predicted"/>
<dbReference type="InterPro" id="IPR009057">
    <property type="entry name" value="Homeodomain-like_sf"/>
</dbReference>
<dbReference type="SUPFAM" id="SSF48498">
    <property type="entry name" value="Tetracyclin repressor-like, C-terminal domain"/>
    <property type="match status" value="1"/>
</dbReference>
<evidence type="ECO:0000256" key="3">
    <source>
        <dbReference type="ARBA" id="ARBA00023163"/>
    </source>
</evidence>
<dbReference type="PANTHER" id="PTHR47506">
    <property type="entry name" value="TRANSCRIPTIONAL REGULATORY PROTEIN"/>
    <property type="match status" value="1"/>
</dbReference>
<organism evidence="7 8">
    <name type="scientific">Sphingopyxis lindanitolerans</name>
    <dbReference type="NCBI Taxonomy" id="2054227"/>
    <lineage>
        <taxon>Bacteria</taxon>
        <taxon>Pseudomonadati</taxon>
        <taxon>Pseudomonadota</taxon>
        <taxon>Alphaproteobacteria</taxon>
        <taxon>Sphingomonadales</taxon>
        <taxon>Sphingomonadaceae</taxon>
        <taxon>Sphingopyxis</taxon>
    </lineage>
</organism>
<evidence type="ECO:0000313" key="7">
    <source>
        <dbReference type="EMBL" id="PQM26420.1"/>
    </source>
</evidence>
<dbReference type="InterPro" id="IPR036271">
    <property type="entry name" value="Tet_transcr_reg_TetR-rel_C_sf"/>
</dbReference>
<gene>
    <name evidence="7" type="ORF">CVO77_15390</name>
</gene>
<dbReference type="PANTHER" id="PTHR47506:SF1">
    <property type="entry name" value="HTH-TYPE TRANSCRIPTIONAL REGULATOR YJDC"/>
    <property type="match status" value="1"/>
</dbReference>
<dbReference type="Pfam" id="PF16925">
    <property type="entry name" value="TetR_C_13"/>
    <property type="match status" value="1"/>
</dbReference>
<dbReference type="PROSITE" id="PS50977">
    <property type="entry name" value="HTH_TETR_2"/>
    <property type="match status" value="1"/>
</dbReference>
<dbReference type="InterPro" id="IPR011075">
    <property type="entry name" value="TetR_C"/>
</dbReference>
<feature type="DNA-binding region" description="H-T-H motif" evidence="4">
    <location>
        <begin position="46"/>
        <end position="65"/>
    </location>
</feature>
<evidence type="ECO:0000313" key="8">
    <source>
        <dbReference type="Proteomes" id="UP000238954"/>
    </source>
</evidence>
<dbReference type="Gene3D" id="1.10.357.10">
    <property type="entry name" value="Tetracycline Repressor, domain 2"/>
    <property type="match status" value="1"/>
</dbReference>
<dbReference type="SUPFAM" id="SSF46689">
    <property type="entry name" value="Homeodomain-like"/>
    <property type="match status" value="1"/>
</dbReference>
<dbReference type="AlphaFoldDB" id="A0A2S8B248"/>
<dbReference type="InterPro" id="IPR001647">
    <property type="entry name" value="HTH_TetR"/>
</dbReference>
<keyword evidence="1" id="KW-0805">Transcription regulation</keyword>
<dbReference type="RefSeq" id="WP_105999796.1">
    <property type="nucleotide sequence ID" value="NZ_CM009578.1"/>
</dbReference>
<evidence type="ECO:0000259" key="6">
    <source>
        <dbReference type="PROSITE" id="PS50977"/>
    </source>
</evidence>
<feature type="domain" description="HTH tetR-type" evidence="6">
    <location>
        <begin position="23"/>
        <end position="83"/>
    </location>
</feature>
<comment type="caution">
    <text evidence="7">The sequence shown here is derived from an EMBL/GenBank/DDBJ whole genome shotgun (WGS) entry which is preliminary data.</text>
</comment>
<protein>
    <submittedName>
        <fullName evidence="7">TetR/AcrR family transcriptional regulator</fullName>
    </submittedName>
</protein>
<keyword evidence="2 4" id="KW-0238">DNA-binding</keyword>
<evidence type="ECO:0000256" key="2">
    <source>
        <dbReference type="ARBA" id="ARBA00023125"/>
    </source>
</evidence>
<name>A0A2S8B248_9SPHN</name>
<dbReference type="EMBL" id="PHFW01000003">
    <property type="protein sequence ID" value="PQM26420.1"/>
    <property type="molecule type" value="Genomic_DNA"/>
</dbReference>
<keyword evidence="3" id="KW-0804">Transcription</keyword>
<dbReference type="Pfam" id="PF00440">
    <property type="entry name" value="TetR_N"/>
    <property type="match status" value="1"/>
</dbReference>
<reference evidence="8" key="1">
    <citation type="submission" date="2017-11" db="EMBL/GenBank/DDBJ databases">
        <title>The complete genome sequence of Sphingopyxis pomeranensis sp. nov. strain WS5A3p.</title>
        <authorList>
            <person name="Kaminski M.A."/>
        </authorList>
    </citation>
    <scope>NUCLEOTIDE SEQUENCE [LARGE SCALE GENOMIC DNA]</scope>
    <source>
        <strain evidence="8">WS5A3p</strain>
    </source>
</reference>
<dbReference type="PRINTS" id="PR00455">
    <property type="entry name" value="HTHTETR"/>
</dbReference>
<evidence type="ECO:0000256" key="5">
    <source>
        <dbReference type="SAM" id="MobiDB-lite"/>
    </source>
</evidence>
<dbReference type="OrthoDB" id="3218408at2"/>